<dbReference type="Pfam" id="PF06906">
    <property type="entry name" value="DUF1272"/>
    <property type="match status" value="1"/>
</dbReference>
<evidence type="ECO:0000313" key="2">
    <source>
        <dbReference type="Proteomes" id="UP000441586"/>
    </source>
</evidence>
<dbReference type="EMBL" id="WSFO01000013">
    <property type="protein sequence ID" value="KAE9627394.1"/>
    <property type="molecule type" value="Genomic_DNA"/>
</dbReference>
<dbReference type="RefSeq" id="WP_158981228.1">
    <property type="nucleotide sequence ID" value="NZ_WSFO01000013.1"/>
</dbReference>
<name>A0A6A4RBU5_9RHOB</name>
<evidence type="ECO:0000313" key="1">
    <source>
        <dbReference type="EMBL" id="KAE9627394.1"/>
    </source>
</evidence>
<dbReference type="InterPro" id="IPR010696">
    <property type="entry name" value="DUF1272"/>
</dbReference>
<reference evidence="1 2" key="1">
    <citation type="submission" date="2019-12" db="EMBL/GenBank/DDBJ databases">
        <authorList>
            <person name="Zhang Y.-J."/>
        </authorList>
    </citation>
    <scope>NUCLEOTIDE SEQUENCE [LARGE SCALE GENOMIC DNA]</scope>
    <source>
        <strain evidence="1 2">H18S-6</strain>
    </source>
</reference>
<dbReference type="AlphaFoldDB" id="A0A6A4RBU5"/>
<sequence length="104" mass="11820">MLELRPNCELCDCDLPPQSPEARICSYECTYCKNCVETILHNVCPTCGGGFALRPIRPQNAWRAELNLGLGNHPAGTNRKHSKFSLEDIKTHVERIRDLKPEER</sequence>
<comment type="caution">
    <text evidence="1">The sequence shown here is derived from an EMBL/GenBank/DDBJ whole genome shotgun (WGS) entry which is preliminary data.</text>
</comment>
<proteinExistence type="predicted"/>
<dbReference type="Proteomes" id="UP000441586">
    <property type="component" value="Unassembled WGS sequence"/>
</dbReference>
<protein>
    <submittedName>
        <fullName evidence="1">DUF1272 domain-containing protein</fullName>
    </submittedName>
</protein>
<dbReference type="Gene3D" id="3.30.40.10">
    <property type="entry name" value="Zinc/RING finger domain, C3HC4 (zinc finger)"/>
    <property type="match status" value="1"/>
</dbReference>
<organism evidence="1 2">
    <name type="scientific">Parasedimentitalea maritima</name>
    <dbReference type="NCBI Taxonomy" id="2578117"/>
    <lineage>
        <taxon>Bacteria</taxon>
        <taxon>Pseudomonadati</taxon>
        <taxon>Pseudomonadota</taxon>
        <taxon>Alphaproteobacteria</taxon>
        <taxon>Rhodobacterales</taxon>
        <taxon>Paracoccaceae</taxon>
        <taxon>Parasedimentitalea</taxon>
    </lineage>
</organism>
<dbReference type="InterPro" id="IPR013083">
    <property type="entry name" value="Znf_RING/FYVE/PHD"/>
</dbReference>
<gene>
    <name evidence="1" type="ORF">GP644_19705</name>
</gene>
<accession>A0A6A4RBU5</accession>